<proteinExistence type="predicted"/>
<reference evidence="2" key="1">
    <citation type="submission" date="2023-06" db="EMBL/GenBank/DDBJ databases">
        <title>Genome-scale phylogeny and comparative genomics of the fungal order Sordariales.</title>
        <authorList>
            <consortium name="Lawrence Berkeley National Laboratory"/>
            <person name="Hensen N."/>
            <person name="Bonometti L."/>
            <person name="Westerberg I."/>
            <person name="Brannstrom I.O."/>
            <person name="Guillou S."/>
            <person name="Cros-Aarteil S."/>
            <person name="Calhoun S."/>
            <person name="Haridas S."/>
            <person name="Kuo A."/>
            <person name="Mondo S."/>
            <person name="Pangilinan J."/>
            <person name="Riley R."/>
            <person name="Labutti K."/>
            <person name="Andreopoulos B."/>
            <person name="Lipzen A."/>
            <person name="Chen C."/>
            <person name="Yanf M."/>
            <person name="Daum C."/>
            <person name="Ng V."/>
            <person name="Clum A."/>
            <person name="Steindorff A."/>
            <person name="Ohm R."/>
            <person name="Martin F."/>
            <person name="Silar P."/>
            <person name="Natvig D."/>
            <person name="Lalanne C."/>
            <person name="Gautier V."/>
            <person name="Ament-Velasquez S.L."/>
            <person name="Kruys A."/>
            <person name="Hutchinson M.I."/>
            <person name="Powell A.J."/>
            <person name="Barry K."/>
            <person name="Miller A.N."/>
            <person name="Grigoriev I.V."/>
            <person name="Debuchy R."/>
            <person name="Gladieux P."/>
            <person name="Thoren M.H."/>
            <person name="Johannesson H."/>
        </authorList>
    </citation>
    <scope>NUCLEOTIDE SEQUENCE</scope>
    <source>
        <strain evidence="2">CBS 540.89</strain>
    </source>
</reference>
<protein>
    <submittedName>
        <fullName evidence="2">Uncharacterized protein</fullName>
    </submittedName>
</protein>
<sequence>MFSLGKLLWSFTSFYPNIHRFDPSIKRFWLKFKRILRSFWPIGIPGEIGGGNGGTGATTGTSGPPAPPPTLGTSYDSSGGLLARHSACIRCNMQGEQCQVKNREPTTPCWQCTSATITGIYHLPCIRYELPDSPLFKYAIYNSRFYANYHLVGYRYVDFYIPKAWLPGVPTKILSVIHHGGLRLDITVRQFAPPHNHDKSATDDRSMYGAIARPMYAIPWAVADPDVESRNIGRLVDAYIKPYTFNLLKPEDDLVWPVYQEALRLVDITMGINLETQFHGAMPYQCHFQCHLMRLMFGCASPKRK</sequence>
<dbReference type="EMBL" id="JAUKTV010000002">
    <property type="protein sequence ID" value="KAK0744710.1"/>
    <property type="molecule type" value="Genomic_DNA"/>
</dbReference>
<keyword evidence="3" id="KW-1185">Reference proteome</keyword>
<dbReference type="AlphaFoldDB" id="A0AA40ESQ7"/>
<gene>
    <name evidence="2" type="ORF">B0T21DRAFT_344874</name>
</gene>
<name>A0AA40ESQ7_9PEZI</name>
<evidence type="ECO:0000313" key="2">
    <source>
        <dbReference type="EMBL" id="KAK0744710.1"/>
    </source>
</evidence>
<organism evidence="2 3">
    <name type="scientific">Apiosordaria backusii</name>
    <dbReference type="NCBI Taxonomy" id="314023"/>
    <lineage>
        <taxon>Eukaryota</taxon>
        <taxon>Fungi</taxon>
        <taxon>Dikarya</taxon>
        <taxon>Ascomycota</taxon>
        <taxon>Pezizomycotina</taxon>
        <taxon>Sordariomycetes</taxon>
        <taxon>Sordariomycetidae</taxon>
        <taxon>Sordariales</taxon>
        <taxon>Lasiosphaeriaceae</taxon>
        <taxon>Apiosordaria</taxon>
    </lineage>
</organism>
<feature type="region of interest" description="Disordered" evidence="1">
    <location>
        <begin position="51"/>
        <end position="70"/>
    </location>
</feature>
<comment type="caution">
    <text evidence="2">The sequence shown here is derived from an EMBL/GenBank/DDBJ whole genome shotgun (WGS) entry which is preliminary data.</text>
</comment>
<evidence type="ECO:0000313" key="3">
    <source>
        <dbReference type="Proteomes" id="UP001172159"/>
    </source>
</evidence>
<accession>A0AA40ESQ7</accession>
<evidence type="ECO:0000256" key="1">
    <source>
        <dbReference type="SAM" id="MobiDB-lite"/>
    </source>
</evidence>
<dbReference type="Proteomes" id="UP001172159">
    <property type="component" value="Unassembled WGS sequence"/>
</dbReference>